<accession>A0A8J6J8N7</accession>
<dbReference type="Pfam" id="PF00702">
    <property type="entry name" value="Hydrolase"/>
    <property type="match status" value="1"/>
</dbReference>
<dbReference type="RefSeq" id="WP_186852066.1">
    <property type="nucleotide sequence ID" value="NZ_JACOPO010000001.1"/>
</dbReference>
<keyword evidence="2" id="KW-1185">Reference proteome</keyword>
<evidence type="ECO:0000313" key="2">
    <source>
        <dbReference type="Proteomes" id="UP000628736"/>
    </source>
</evidence>
<dbReference type="AlphaFoldDB" id="A0A8J6J8N7"/>
<proteinExistence type="predicted"/>
<evidence type="ECO:0000313" key="1">
    <source>
        <dbReference type="EMBL" id="MBC5721698.1"/>
    </source>
</evidence>
<sequence>MRLQGAVFDVPDTLLDREGRPLTGLMPFLSLLRMEGVLLYLVSEEERRALQPKLEAAGLAAYFRGVLYTGEQGRGIEDPELYEKCVRRLGTARPATLVFTAREKVLRCVREAGFQVVLVGKEHPEELRALADEVVDSYEDMTKKMC</sequence>
<gene>
    <name evidence="1" type="ORF">H8S11_02520</name>
</gene>
<comment type="caution">
    <text evidence="1">The sequence shown here is derived from an EMBL/GenBank/DDBJ whole genome shotgun (WGS) entry which is preliminary data.</text>
</comment>
<name>A0A8J6J8N7_9FIRM</name>
<dbReference type="SUPFAM" id="SSF56784">
    <property type="entry name" value="HAD-like"/>
    <property type="match status" value="1"/>
</dbReference>
<dbReference type="InterPro" id="IPR023214">
    <property type="entry name" value="HAD_sf"/>
</dbReference>
<evidence type="ECO:0008006" key="3">
    <source>
        <dbReference type="Google" id="ProtNLM"/>
    </source>
</evidence>
<protein>
    <recommendedName>
        <fullName evidence="3">HAD family hydrolase</fullName>
    </recommendedName>
</protein>
<dbReference type="Proteomes" id="UP000628736">
    <property type="component" value="Unassembled WGS sequence"/>
</dbReference>
<dbReference type="InterPro" id="IPR036412">
    <property type="entry name" value="HAD-like_sf"/>
</dbReference>
<organism evidence="1 2">
    <name type="scientific">Flintibacter hominis</name>
    <dbReference type="NCBI Taxonomy" id="2763048"/>
    <lineage>
        <taxon>Bacteria</taxon>
        <taxon>Bacillati</taxon>
        <taxon>Bacillota</taxon>
        <taxon>Clostridia</taxon>
        <taxon>Eubacteriales</taxon>
        <taxon>Flintibacter</taxon>
    </lineage>
</organism>
<reference evidence="1" key="1">
    <citation type="submission" date="2020-08" db="EMBL/GenBank/DDBJ databases">
        <title>Genome public.</title>
        <authorList>
            <person name="Liu C."/>
            <person name="Sun Q."/>
        </authorList>
    </citation>
    <scope>NUCLEOTIDE SEQUENCE</scope>
    <source>
        <strain evidence="1">NSJ-23</strain>
    </source>
</reference>
<dbReference type="Gene3D" id="3.40.50.1000">
    <property type="entry name" value="HAD superfamily/HAD-like"/>
    <property type="match status" value="1"/>
</dbReference>
<dbReference type="EMBL" id="JACOPO010000001">
    <property type="protein sequence ID" value="MBC5721698.1"/>
    <property type="molecule type" value="Genomic_DNA"/>
</dbReference>